<comment type="subcellular location">
    <subcellularLocation>
        <location evidence="1">Membrane</location>
    </subcellularLocation>
</comment>
<accession>A0ABT0MMU0</accession>
<dbReference type="SUPFAM" id="SSF161084">
    <property type="entry name" value="MAPEG domain-like"/>
    <property type="match status" value="1"/>
</dbReference>
<feature type="transmembrane region" description="Helical" evidence="5">
    <location>
        <begin position="78"/>
        <end position="100"/>
    </location>
</feature>
<evidence type="ECO:0000313" key="6">
    <source>
        <dbReference type="EMBL" id="MCL1635923.1"/>
    </source>
</evidence>
<dbReference type="Pfam" id="PF01124">
    <property type="entry name" value="MAPEG"/>
    <property type="match status" value="1"/>
</dbReference>
<dbReference type="Gene3D" id="1.20.120.550">
    <property type="entry name" value="Membrane associated eicosanoid/glutathione metabolism-like domain"/>
    <property type="match status" value="1"/>
</dbReference>
<evidence type="ECO:0000313" key="7">
    <source>
        <dbReference type="Proteomes" id="UP001431217"/>
    </source>
</evidence>
<proteinExistence type="predicted"/>
<keyword evidence="4 5" id="KW-0472">Membrane</keyword>
<evidence type="ECO:0000256" key="3">
    <source>
        <dbReference type="ARBA" id="ARBA00022989"/>
    </source>
</evidence>
<evidence type="ECO:0000256" key="1">
    <source>
        <dbReference type="ARBA" id="ARBA00004370"/>
    </source>
</evidence>
<comment type="caution">
    <text evidence="6">The sequence shown here is derived from an EMBL/GenBank/DDBJ whole genome shotgun (WGS) entry which is preliminary data.</text>
</comment>
<dbReference type="PANTHER" id="PTHR35371">
    <property type="entry name" value="INNER MEMBRANE PROTEIN"/>
    <property type="match status" value="1"/>
</dbReference>
<dbReference type="InterPro" id="IPR001129">
    <property type="entry name" value="Membr-assoc_MAPEG"/>
</dbReference>
<feature type="transmembrane region" description="Helical" evidence="5">
    <location>
        <begin position="107"/>
        <end position="126"/>
    </location>
</feature>
<keyword evidence="3 5" id="KW-1133">Transmembrane helix</keyword>
<gene>
    <name evidence="6" type="ORF">M2650_14960</name>
</gene>
<sequence>MTIPYLCILIAALLPYLWVSISKASGQRYDNRDPRGWLAKQDNPRAHRANSAQLNAFEAFAPFAAAVLMAQAVGIDPIMISALSLVFIATRIVHGFLYLANLAVWRSLVWGVGFVSVLALMVLAIMRVGG</sequence>
<evidence type="ECO:0000256" key="5">
    <source>
        <dbReference type="SAM" id="Phobius"/>
    </source>
</evidence>
<dbReference type="RefSeq" id="WP_249475885.1">
    <property type="nucleotide sequence ID" value="NZ_JAMBEP010000004.1"/>
</dbReference>
<dbReference type="EMBL" id="JAMBEP010000004">
    <property type="protein sequence ID" value="MCL1635923.1"/>
    <property type="molecule type" value="Genomic_DNA"/>
</dbReference>
<dbReference type="Proteomes" id="UP001431217">
    <property type="component" value="Unassembled WGS sequence"/>
</dbReference>
<dbReference type="InterPro" id="IPR023352">
    <property type="entry name" value="MAPEG-like_dom_sf"/>
</dbReference>
<organism evidence="6 7">
    <name type="scientific">Luteimonas galliterrae</name>
    <dbReference type="NCBI Taxonomy" id="2940486"/>
    <lineage>
        <taxon>Bacteria</taxon>
        <taxon>Pseudomonadati</taxon>
        <taxon>Pseudomonadota</taxon>
        <taxon>Gammaproteobacteria</taxon>
        <taxon>Lysobacterales</taxon>
        <taxon>Lysobacteraceae</taxon>
        <taxon>Luteimonas</taxon>
    </lineage>
</organism>
<name>A0ABT0MMU0_9GAMM</name>
<keyword evidence="2 5" id="KW-0812">Transmembrane</keyword>
<evidence type="ECO:0000256" key="2">
    <source>
        <dbReference type="ARBA" id="ARBA00022692"/>
    </source>
</evidence>
<evidence type="ECO:0000256" key="4">
    <source>
        <dbReference type="ARBA" id="ARBA00023136"/>
    </source>
</evidence>
<reference evidence="6 7" key="1">
    <citation type="submission" date="2022-05" db="EMBL/GenBank/DDBJ databases">
        <title>Luteimonas sp. SX5, whole genome shotgun sequencing project.</title>
        <authorList>
            <person name="Zhao G."/>
            <person name="Shen L."/>
        </authorList>
    </citation>
    <scope>NUCLEOTIDE SEQUENCE [LARGE SCALE GENOMIC DNA]</scope>
    <source>
        <strain evidence="6 7">SX5</strain>
    </source>
</reference>
<dbReference type="PANTHER" id="PTHR35371:SF1">
    <property type="entry name" value="BLR7753 PROTEIN"/>
    <property type="match status" value="1"/>
</dbReference>
<protein>
    <submittedName>
        <fullName evidence="6">MAPEG family protein</fullName>
    </submittedName>
</protein>
<keyword evidence="7" id="KW-1185">Reference proteome</keyword>